<evidence type="ECO:0000256" key="1">
    <source>
        <dbReference type="SAM" id="Phobius"/>
    </source>
</evidence>
<evidence type="ECO:0000313" key="4">
    <source>
        <dbReference type="Proteomes" id="UP000037210"/>
    </source>
</evidence>
<feature type="transmembrane region" description="Helical" evidence="1">
    <location>
        <begin position="20"/>
        <end position="39"/>
    </location>
</feature>
<dbReference type="EMBL" id="LFWZ01000027">
    <property type="protein sequence ID" value="KON30580.1"/>
    <property type="molecule type" value="Genomic_DNA"/>
</dbReference>
<dbReference type="AlphaFoldDB" id="A0A0M0BQD9"/>
<proteinExistence type="predicted"/>
<name>A0A0M0BQD9_9ARCH</name>
<evidence type="ECO:0000313" key="3">
    <source>
        <dbReference type="EMBL" id="KON30580.1"/>
    </source>
</evidence>
<sequence length="269" mass="29408">MKTLIPVELVGQGILPGRRFEFIFLVVLALITYFSIRLARAGNVPEVRRIAGLEALDEAVGRAAEMGRPIFYTTGYWGLDSQFGVMNMAGLTIMGHVAKLAGQYGAEMMYFANKSHMVPIALDLLESGYREGGRPEMFSPDMVRYVSDDQIALQSSIMSWIFESRPSVVMQMGAIYAEAVNVMAAGARVEALQLGGSALFWLQAQYALICDYQLYGDEIYCAGAILSGDPAQLGQIRGRDWELLLIVLIAIISAIMANAGLNYAGIIGW</sequence>
<accession>A0A0M0BQD9</accession>
<feature type="domain" description="DUF6754" evidence="2">
    <location>
        <begin position="20"/>
        <end position="259"/>
    </location>
</feature>
<dbReference type="Proteomes" id="UP000037210">
    <property type="component" value="Unassembled WGS sequence"/>
</dbReference>
<gene>
    <name evidence="3" type="ORF">AC482_03525</name>
</gene>
<evidence type="ECO:0000259" key="2">
    <source>
        <dbReference type="Pfam" id="PF20539"/>
    </source>
</evidence>
<keyword evidence="1" id="KW-0812">Transmembrane</keyword>
<dbReference type="InterPro" id="IPR046642">
    <property type="entry name" value="DUF6754"/>
</dbReference>
<dbReference type="Pfam" id="PF20539">
    <property type="entry name" value="DUF6754"/>
    <property type="match status" value="1"/>
</dbReference>
<organism evidence="3 4">
    <name type="scientific">miscellaneous Crenarchaeota group-15 archaeon DG-45</name>
    <dbReference type="NCBI Taxonomy" id="1685127"/>
    <lineage>
        <taxon>Archaea</taxon>
        <taxon>Candidatus Bathyarchaeota</taxon>
        <taxon>MCG-15</taxon>
    </lineage>
</organism>
<protein>
    <recommendedName>
        <fullName evidence="2">DUF6754 domain-containing protein</fullName>
    </recommendedName>
</protein>
<keyword evidence="1" id="KW-0472">Membrane</keyword>
<keyword evidence="1" id="KW-1133">Transmembrane helix</keyword>
<feature type="transmembrane region" description="Helical" evidence="1">
    <location>
        <begin position="243"/>
        <end position="266"/>
    </location>
</feature>
<comment type="caution">
    <text evidence="3">The sequence shown here is derived from an EMBL/GenBank/DDBJ whole genome shotgun (WGS) entry which is preliminary data.</text>
</comment>
<reference evidence="3 4" key="1">
    <citation type="submission" date="2015-06" db="EMBL/GenBank/DDBJ databases">
        <title>New insights into the roles of widespread benthic archaea in carbon and nitrogen cycling.</title>
        <authorList>
            <person name="Lazar C.S."/>
            <person name="Baker B.J."/>
            <person name="Seitz K.W."/>
            <person name="Hyde A.S."/>
            <person name="Dick G.J."/>
            <person name="Hinrichs K.-U."/>
            <person name="Teske A.P."/>
        </authorList>
    </citation>
    <scope>NUCLEOTIDE SEQUENCE [LARGE SCALE GENOMIC DNA]</scope>
    <source>
        <strain evidence="3">DG-45</strain>
    </source>
</reference>